<keyword evidence="8" id="KW-0456">Lyase</keyword>
<comment type="cofactor">
    <cofactor evidence="1">
        <name>Zn(2+)</name>
        <dbReference type="ChEBI" id="CHEBI:29105"/>
    </cofactor>
</comment>
<accession>A0A8I1ACI1</accession>
<dbReference type="InterPro" id="IPR038418">
    <property type="entry name" value="6-PTP_synth/QueD_sf"/>
</dbReference>
<evidence type="ECO:0000256" key="2">
    <source>
        <dbReference type="ARBA" id="ARBA00005061"/>
    </source>
</evidence>
<evidence type="ECO:0000313" key="12">
    <source>
        <dbReference type="Proteomes" id="UP000633619"/>
    </source>
</evidence>
<evidence type="ECO:0000256" key="10">
    <source>
        <dbReference type="ARBA" id="ARBA00048807"/>
    </source>
</evidence>
<comment type="catalytic activity">
    <reaction evidence="10">
        <text>7,8-dihydroneopterin 3'-triphosphate + H2O = 6-carboxy-5,6,7,8-tetrahydropterin + triphosphate + acetaldehyde + 2 H(+)</text>
        <dbReference type="Rhea" id="RHEA:27966"/>
        <dbReference type="ChEBI" id="CHEBI:15343"/>
        <dbReference type="ChEBI" id="CHEBI:15377"/>
        <dbReference type="ChEBI" id="CHEBI:15378"/>
        <dbReference type="ChEBI" id="CHEBI:18036"/>
        <dbReference type="ChEBI" id="CHEBI:58462"/>
        <dbReference type="ChEBI" id="CHEBI:61032"/>
        <dbReference type="EC" id="4.1.2.50"/>
    </reaction>
</comment>
<dbReference type="SUPFAM" id="SSF55620">
    <property type="entry name" value="Tetrahydrobiopterin biosynthesis enzymes-like"/>
    <property type="match status" value="1"/>
</dbReference>
<name>A0A8I1ACI1_THEIN</name>
<dbReference type="PANTHER" id="PTHR12589:SF7">
    <property type="entry name" value="6-PYRUVOYL TETRAHYDROBIOPTERIN SYNTHASE"/>
    <property type="match status" value="1"/>
</dbReference>
<evidence type="ECO:0000313" key="11">
    <source>
        <dbReference type="EMBL" id="MBH8595312.1"/>
    </source>
</evidence>
<evidence type="ECO:0000256" key="5">
    <source>
        <dbReference type="ARBA" id="ARBA00018141"/>
    </source>
</evidence>
<dbReference type="EC" id="4.1.2.50" evidence="4"/>
<dbReference type="EMBL" id="JAECVW010000003">
    <property type="protein sequence ID" value="MBH8595312.1"/>
    <property type="molecule type" value="Genomic_DNA"/>
</dbReference>
<evidence type="ECO:0000256" key="1">
    <source>
        <dbReference type="ARBA" id="ARBA00001947"/>
    </source>
</evidence>
<dbReference type="Proteomes" id="UP000633619">
    <property type="component" value="Unassembled WGS sequence"/>
</dbReference>
<reference evidence="11 12" key="1">
    <citation type="submission" date="2020-12" db="EMBL/GenBank/DDBJ databases">
        <title>WGS of Thermoactinomyces spp.</title>
        <authorList>
            <person name="Cheng K."/>
        </authorList>
    </citation>
    <scope>NUCLEOTIDE SEQUENCE [LARGE SCALE GENOMIC DNA]</scope>
    <source>
        <strain evidence="12">CICC 10671\DSM 43846</strain>
    </source>
</reference>
<dbReference type="PANTHER" id="PTHR12589">
    <property type="entry name" value="PYRUVOYL TETRAHYDROBIOPTERIN SYNTHASE"/>
    <property type="match status" value="1"/>
</dbReference>
<dbReference type="Gene3D" id="3.30.479.10">
    <property type="entry name" value="6-pyruvoyl tetrahydropterin synthase/QueD"/>
    <property type="match status" value="1"/>
</dbReference>
<evidence type="ECO:0000256" key="4">
    <source>
        <dbReference type="ARBA" id="ARBA00012982"/>
    </source>
</evidence>
<dbReference type="Pfam" id="PF01242">
    <property type="entry name" value="PTPS"/>
    <property type="match status" value="1"/>
</dbReference>
<evidence type="ECO:0000256" key="6">
    <source>
        <dbReference type="ARBA" id="ARBA00022723"/>
    </source>
</evidence>
<keyword evidence="6" id="KW-0479">Metal-binding</keyword>
<comment type="caution">
    <text evidence="11">The sequence shown here is derived from an EMBL/GenBank/DDBJ whole genome shotgun (WGS) entry which is preliminary data.</text>
</comment>
<evidence type="ECO:0000256" key="7">
    <source>
        <dbReference type="ARBA" id="ARBA00022833"/>
    </source>
</evidence>
<keyword evidence="7" id="KW-0862">Zinc</keyword>
<sequence>MRGKYTMVKHFWISCAHSIPGAGKCERIHGHNYKVTFCVEGFELDEKHMLIDFRQVKHAIEKKYDHHYLNDFPEFDPDQTGVAPSTEKVAEVFFRIIEGLCRQKSNQPRCKWVEVEETNEAYARFERVDEQEEMS</sequence>
<evidence type="ECO:0000256" key="9">
    <source>
        <dbReference type="ARBA" id="ARBA00031449"/>
    </source>
</evidence>
<evidence type="ECO:0000256" key="3">
    <source>
        <dbReference type="ARBA" id="ARBA00008900"/>
    </source>
</evidence>
<dbReference type="AlphaFoldDB" id="A0A8I1ACI1"/>
<evidence type="ECO:0000256" key="8">
    <source>
        <dbReference type="ARBA" id="ARBA00023239"/>
    </source>
</evidence>
<dbReference type="UniPathway" id="UPA00391"/>
<keyword evidence="12" id="KW-1185">Reference proteome</keyword>
<dbReference type="InterPro" id="IPR007115">
    <property type="entry name" value="6-PTP_synth/QueD"/>
</dbReference>
<gene>
    <name evidence="11" type="ORF">I8U20_08200</name>
</gene>
<comment type="pathway">
    <text evidence="2">Purine metabolism; 7-cyano-7-deazaguanine biosynthesis.</text>
</comment>
<proteinExistence type="inferred from homology"/>
<organism evidence="11 12">
    <name type="scientific">Thermoactinomyces intermedius</name>
    <dbReference type="NCBI Taxonomy" id="2024"/>
    <lineage>
        <taxon>Bacteria</taxon>
        <taxon>Bacillati</taxon>
        <taxon>Bacillota</taxon>
        <taxon>Bacilli</taxon>
        <taxon>Bacillales</taxon>
        <taxon>Thermoactinomycetaceae</taxon>
        <taxon>Thermoactinomyces</taxon>
    </lineage>
</organism>
<dbReference type="GO" id="GO:0070497">
    <property type="term" value="F:6-carboxytetrahydropterin synthase activity"/>
    <property type="evidence" value="ECO:0007669"/>
    <property type="project" value="UniProtKB-EC"/>
</dbReference>
<dbReference type="RefSeq" id="WP_181731594.1">
    <property type="nucleotide sequence ID" value="NZ_JACEIR010000002.1"/>
</dbReference>
<dbReference type="GO" id="GO:0046872">
    <property type="term" value="F:metal ion binding"/>
    <property type="evidence" value="ECO:0007669"/>
    <property type="project" value="UniProtKB-KW"/>
</dbReference>
<comment type="similarity">
    <text evidence="3">Belongs to the PTPS family. QueD subfamily.</text>
</comment>
<protein>
    <recommendedName>
        <fullName evidence="5">6-carboxy-5,6,7,8-tetrahydropterin synthase</fullName>
        <ecNumber evidence="4">4.1.2.50</ecNumber>
    </recommendedName>
    <alternativeName>
        <fullName evidence="9">Queuosine biosynthesis protein QueD</fullName>
    </alternativeName>
</protein>